<dbReference type="Proteomes" id="UP000542813">
    <property type="component" value="Unassembled WGS sequence"/>
</dbReference>
<evidence type="ECO:0000313" key="2">
    <source>
        <dbReference type="Proteomes" id="UP000542813"/>
    </source>
</evidence>
<reference evidence="1 2" key="1">
    <citation type="submission" date="2020-08" db="EMBL/GenBank/DDBJ databases">
        <title>Sequencing the genomes of 1000 actinobacteria strains.</title>
        <authorList>
            <person name="Klenk H.-P."/>
        </authorList>
    </citation>
    <scope>NUCLEOTIDE SEQUENCE [LARGE SCALE GENOMIC DNA]</scope>
    <source>
        <strain evidence="1 2">DSM 102122</strain>
    </source>
</reference>
<comment type="caution">
    <text evidence="1">The sequence shown here is derived from an EMBL/GenBank/DDBJ whole genome shotgun (WGS) entry which is preliminary data.</text>
</comment>
<dbReference type="AlphaFoldDB" id="A0A7W9LKC8"/>
<proteinExistence type="predicted"/>
<keyword evidence="2" id="KW-1185">Reference proteome</keyword>
<dbReference type="EMBL" id="JACHMM010000001">
    <property type="protein sequence ID" value="MBB5787045.1"/>
    <property type="molecule type" value="Genomic_DNA"/>
</dbReference>
<accession>A0A7W9LKC8</accession>
<name>A0A7W9LKC8_9ACTN</name>
<gene>
    <name evidence="1" type="ORF">HD601_001620</name>
</gene>
<protein>
    <submittedName>
        <fullName evidence="1">Uncharacterized protein</fullName>
    </submittedName>
</protein>
<evidence type="ECO:0000313" key="1">
    <source>
        <dbReference type="EMBL" id="MBB5787045.1"/>
    </source>
</evidence>
<sequence length="378" mass="40106">MALPSSTDRGELRSAVEGLLRTCVEVERGTADMVARIEQRVRRVTGELAAVRLPAHVIDVAALAQEVDGVGRGLGGDLDGLLAEARQPYVTQIHALLALLAPLHGLGPVAPLTPVAPATSLDGLFPDGFAREYVADLLAGVHRGATLTRDDATGVATVLQRDADEAIAASRAGFTDDHRSGGVELLAADECHAVEQHGPQIPDQAQLARLLWLKDPTGEWPWHVDPSGAVVTEHWSGPATGGFTSPEAMAKPLQALLEHARTAAGGLDAYLTDNTDDETKVALHISAEQADLRAGDAFGYRAAGAGTKTTRRDWLAARKYAMRRGHGQVYGVPDDPIASGDDPGATIILTRTGNGWRLTTCYPVDRQRPSTIRLEDFG</sequence>
<organism evidence="1 2">
    <name type="scientific">Jiangella mangrovi</name>
    <dbReference type="NCBI Taxonomy" id="1524084"/>
    <lineage>
        <taxon>Bacteria</taxon>
        <taxon>Bacillati</taxon>
        <taxon>Actinomycetota</taxon>
        <taxon>Actinomycetes</taxon>
        <taxon>Jiangellales</taxon>
        <taxon>Jiangellaceae</taxon>
        <taxon>Jiangella</taxon>
    </lineage>
</organism>
<dbReference type="RefSeq" id="WP_184820855.1">
    <property type="nucleotide sequence ID" value="NZ_JACHMM010000001.1"/>
</dbReference>